<reference evidence="1 2" key="1">
    <citation type="journal article" date="2018" name="Front. Plant Sci.">
        <title>Red Clover (Trifolium pratense) and Zigzag Clover (T. medium) - A Picture of Genomic Similarities and Differences.</title>
        <authorList>
            <person name="Dluhosova J."/>
            <person name="Istvanek J."/>
            <person name="Nedelnik J."/>
            <person name="Repkova J."/>
        </authorList>
    </citation>
    <scope>NUCLEOTIDE SEQUENCE [LARGE SCALE GENOMIC DNA]</scope>
    <source>
        <strain evidence="2">cv. 10/8</strain>
        <tissue evidence="1">Leaf</tissue>
    </source>
</reference>
<dbReference type="AlphaFoldDB" id="A0A392WBR1"/>
<comment type="caution">
    <text evidence="1">The sequence shown here is derived from an EMBL/GenBank/DDBJ whole genome shotgun (WGS) entry which is preliminary data.</text>
</comment>
<sequence length="62" mass="7378">ACRFVNGCFRKEFNVNQTVLVVLQPLKMNCTVLLVVMQLKRFREKREIGRQWSNMYGMHKGM</sequence>
<dbReference type="EMBL" id="LXQA011407645">
    <property type="protein sequence ID" value="MCI96180.1"/>
    <property type="molecule type" value="Genomic_DNA"/>
</dbReference>
<evidence type="ECO:0000313" key="2">
    <source>
        <dbReference type="Proteomes" id="UP000265520"/>
    </source>
</evidence>
<accession>A0A392WBR1</accession>
<protein>
    <submittedName>
        <fullName evidence="1">Uncharacterized protein</fullName>
    </submittedName>
</protein>
<organism evidence="1 2">
    <name type="scientific">Trifolium medium</name>
    <dbReference type="NCBI Taxonomy" id="97028"/>
    <lineage>
        <taxon>Eukaryota</taxon>
        <taxon>Viridiplantae</taxon>
        <taxon>Streptophyta</taxon>
        <taxon>Embryophyta</taxon>
        <taxon>Tracheophyta</taxon>
        <taxon>Spermatophyta</taxon>
        <taxon>Magnoliopsida</taxon>
        <taxon>eudicotyledons</taxon>
        <taxon>Gunneridae</taxon>
        <taxon>Pentapetalae</taxon>
        <taxon>rosids</taxon>
        <taxon>fabids</taxon>
        <taxon>Fabales</taxon>
        <taxon>Fabaceae</taxon>
        <taxon>Papilionoideae</taxon>
        <taxon>50 kb inversion clade</taxon>
        <taxon>NPAAA clade</taxon>
        <taxon>Hologalegina</taxon>
        <taxon>IRL clade</taxon>
        <taxon>Trifolieae</taxon>
        <taxon>Trifolium</taxon>
    </lineage>
</organism>
<evidence type="ECO:0000313" key="1">
    <source>
        <dbReference type="EMBL" id="MCI96180.1"/>
    </source>
</evidence>
<proteinExistence type="predicted"/>
<feature type="non-terminal residue" evidence="1">
    <location>
        <position position="1"/>
    </location>
</feature>
<dbReference type="Proteomes" id="UP000265520">
    <property type="component" value="Unassembled WGS sequence"/>
</dbReference>
<name>A0A392WBR1_9FABA</name>
<keyword evidence="2" id="KW-1185">Reference proteome</keyword>